<dbReference type="RefSeq" id="WP_019463255.1">
    <property type="nucleotide sequence ID" value="NZ_AP031462.1"/>
</dbReference>
<dbReference type="EMBL" id="UGVN01000001">
    <property type="protein sequence ID" value="SUE37245.1"/>
    <property type="molecule type" value="Genomic_DNA"/>
</dbReference>
<accession>A0A1S8D9V2</accession>
<keyword evidence="5" id="KW-1185">Reference proteome</keyword>
<dbReference type="STRING" id="207340.APZ41_003190"/>
<feature type="domain" description="Phosphatidic acid phosphatase type 2/haloperoxidase" evidence="2">
    <location>
        <begin position="99"/>
        <end position="216"/>
    </location>
</feature>
<keyword evidence="1" id="KW-1133">Transmembrane helix</keyword>
<organism evidence="3 5">
    <name type="scientific">Roseomonas mucosa</name>
    <dbReference type="NCBI Taxonomy" id="207340"/>
    <lineage>
        <taxon>Bacteria</taxon>
        <taxon>Pseudomonadati</taxon>
        <taxon>Pseudomonadota</taxon>
        <taxon>Alphaproteobacteria</taxon>
        <taxon>Acetobacterales</taxon>
        <taxon>Roseomonadaceae</taxon>
        <taxon>Roseomonas</taxon>
    </lineage>
</organism>
<evidence type="ECO:0000313" key="5">
    <source>
        <dbReference type="Proteomes" id="UP000054844"/>
    </source>
</evidence>
<sequence>MTRFERRDAMPELPGLLGLLLVAGGLLGFVALAALVHGDSLEGFDRHMLLLLRDPADLEHPIGPRWLPAIAQDVTALGSNVILVSVSLVVLGGLLLERKRGAALLTAVSILGGTVLSLLVKLAFERPRPDVVPHMVEVFTASFPSGHAMLSAVTYLTLGALMTRIQAGPRLKLYVMAVAVAVTLLVGASRIYLGVHWPTDVLAGWCLGAAWALSCWLVALRLQRRGQVEKPDEAGR</sequence>
<dbReference type="SMART" id="SM00014">
    <property type="entry name" value="acidPPc"/>
    <property type="match status" value="1"/>
</dbReference>
<dbReference type="Proteomes" id="UP000254919">
    <property type="component" value="Unassembled WGS sequence"/>
</dbReference>
<dbReference type="OrthoDB" id="9801622at2"/>
<feature type="transmembrane region" description="Helical" evidence="1">
    <location>
        <begin position="201"/>
        <end position="220"/>
    </location>
</feature>
<dbReference type="GeneID" id="99635087"/>
<reference evidence="4 6" key="2">
    <citation type="submission" date="2018-06" db="EMBL/GenBank/DDBJ databases">
        <authorList>
            <consortium name="Pathogen Informatics"/>
            <person name="Doyle S."/>
        </authorList>
    </citation>
    <scope>NUCLEOTIDE SEQUENCE [LARGE SCALE GENOMIC DNA]</scope>
    <source>
        <strain evidence="4 6">NCTC13291</strain>
    </source>
</reference>
<dbReference type="Gene3D" id="1.20.144.10">
    <property type="entry name" value="Phosphatidic acid phosphatase type 2/haloperoxidase"/>
    <property type="match status" value="2"/>
</dbReference>
<dbReference type="EMBL" id="LLWF02000005">
    <property type="protein sequence ID" value="ONH84587.1"/>
    <property type="molecule type" value="Genomic_DNA"/>
</dbReference>
<keyword evidence="1" id="KW-0812">Transmembrane</keyword>
<dbReference type="CDD" id="cd03392">
    <property type="entry name" value="PAP2_like_2"/>
    <property type="match status" value="1"/>
</dbReference>
<protein>
    <submittedName>
        <fullName evidence="4">Phosphatidylglycerophosphatase B</fullName>
    </submittedName>
    <submittedName>
        <fullName evidence="3">Phosphoesterase</fullName>
    </submittedName>
</protein>
<evidence type="ECO:0000313" key="3">
    <source>
        <dbReference type="EMBL" id="ONH84587.1"/>
    </source>
</evidence>
<dbReference type="Pfam" id="PF01569">
    <property type="entry name" value="PAP2"/>
    <property type="match status" value="1"/>
</dbReference>
<feature type="transmembrane region" description="Helical" evidence="1">
    <location>
        <begin position="173"/>
        <end position="195"/>
    </location>
</feature>
<dbReference type="PANTHER" id="PTHR14969:SF13">
    <property type="entry name" value="AT30094P"/>
    <property type="match status" value="1"/>
</dbReference>
<dbReference type="PANTHER" id="PTHR14969">
    <property type="entry name" value="SPHINGOSINE-1-PHOSPHATE PHOSPHOHYDROLASE"/>
    <property type="match status" value="1"/>
</dbReference>
<dbReference type="SUPFAM" id="SSF48317">
    <property type="entry name" value="Acid phosphatase/Vanadium-dependent haloperoxidase"/>
    <property type="match status" value="1"/>
</dbReference>
<evidence type="ECO:0000256" key="1">
    <source>
        <dbReference type="SAM" id="Phobius"/>
    </source>
</evidence>
<evidence type="ECO:0000313" key="4">
    <source>
        <dbReference type="EMBL" id="SUE37245.1"/>
    </source>
</evidence>
<feature type="transmembrane region" description="Helical" evidence="1">
    <location>
        <begin position="103"/>
        <end position="124"/>
    </location>
</feature>
<dbReference type="InterPro" id="IPR036938">
    <property type="entry name" value="PAP2/HPO_sf"/>
</dbReference>
<feature type="transmembrane region" description="Helical" evidence="1">
    <location>
        <begin position="74"/>
        <end position="96"/>
    </location>
</feature>
<evidence type="ECO:0000313" key="6">
    <source>
        <dbReference type="Proteomes" id="UP000254919"/>
    </source>
</evidence>
<dbReference type="Proteomes" id="UP000054844">
    <property type="component" value="Unassembled WGS sequence"/>
</dbReference>
<reference evidence="3 5" key="1">
    <citation type="submission" date="2016-12" db="EMBL/GenBank/DDBJ databases">
        <title>Draft genome sequence of Roseomonas mucosa strain AU37, isolated from a peripheral intravenous catheter.</title>
        <authorList>
            <person name="Choudhury M.A."/>
            <person name="Sidjabat H.E."/>
            <person name="Wailan A.M."/>
            <person name="Zhang L."/>
            <person name="Marsh N.M."/>
            <person name="Rickard C.M."/>
            <person name="Davies M."/>
            <person name="Mcmillan D.J."/>
        </authorList>
    </citation>
    <scope>NUCLEOTIDE SEQUENCE [LARGE SCALE GENOMIC DNA]</scope>
    <source>
        <strain evidence="3 5">SAVE376</strain>
    </source>
</reference>
<feature type="transmembrane region" description="Helical" evidence="1">
    <location>
        <begin position="144"/>
        <end position="161"/>
    </location>
</feature>
<gene>
    <name evidence="3" type="ORF">APZ41_003190</name>
    <name evidence="4" type="ORF">NCTC13291_00062</name>
</gene>
<proteinExistence type="predicted"/>
<dbReference type="InterPro" id="IPR000326">
    <property type="entry name" value="PAP2/HPO"/>
</dbReference>
<name>A0A1S8D9V2_9PROT</name>
<keyword evidence="1" id="KW-0472">Membrane</keyword>
<dbReference type="AlphaFoldDB" id="A0A1S8D9V2"/>
<evidence type="ECO:0000259" key="2">
    <source>
        <dbReference type="SMART" id="SM00014"/>
    </source>
</evidence>